<proteinExistence type="predicted"/>
<dbReference type="Proteomes" id="UP001500074">
    <property type="component" value="Unassembled WGS sequence"/>
</dbReference>
<comment type="caution">
    <text evidence="2">The sequence shown here is derived from an EMBL/GenBank/DDBJ whole genome shotgun (WGS) entry which is preliminary data.</text>
</comment>
<evidence type="ECO:0000256" key="1">
    <source>
        <dbReference type="SAM" id="MobiDB-lite"/>
    </source>
</evidence>
<reference evidence="3" key="1">
    <citation type="journal article" date="2019" name="Int. J. Syst. Evol. Microbiol.">
        <title>The Global Catalogue of Microorganisms (GCM) 10K type strain sequencing project: providing services to taxonomists for standard genome sequencing and annotation.</title>
        <authorList>
            <consortium name="The Broad Institute Genomics Platform"/>
            <consortium name="The Broad Institute Genome Sequencing Center for Infectious Disease"/>
            <person name="Wu L."/>
            <person name="Ma J."/>
        </authorList>
    </citation>
    <scope>NUCLEOTIDE SEQUENCE [LARGE SCALE GENOMIC DNA]</scope>
    <source>
        <strain evidence="3">JCM 18472</strain>
    </source>
</reference>
<name>A0ABP9R2N1_9GAMM</name>
<protein>
    <submittedName>
        <fullName evidence="2">Uncharacterized protein</fullName>
    </submittedName>
</protein>
<feature type="region of interest" description="Disordered" evidence="1">
    <location>
        <begin position="78"/>
        <end position="129"/>
    </location>
</feature>
<organism evidence="2 3">
    <name type="scientific">Modicisalibacter zincidurans</name>
    <dbReference type="NCBI Taxonomy" id="1178777"/>
    <lineage>
        <taxon>Bacteria</taxon>
        <taxon>Pseudomonadati</taxon>
        <taxon>Pseudomonadota</taxon>
        <taxon>Gammaproteobacteria</taxon>
        <taxon>Oceanospirillales</taxon>
        <taxon>Halomonadaceae</taxon>
        <taxon>Modicisalibacter</taxon>
    </lineage>
</organism>
<dbReference type="EMBL" id="BAABKI010000009">
    <property type="protein sequence ID" value="GAA5170955.1"/>
    <property type="molecule type" value="Genomic_DNA"/>
</dbReference>
<sequence>MRAPIRPIAGAAVVVDTAGEPQRSQYLEAMGLTVWVSRYRLPNALETPRCEWPEAPVEPRQPPARRLHALLDDAREATAQATPPAATPTPRAAGSPTKRARALLGKPQASEPEAPVPADSSAGSAGMSVEEVPGEALRFTLQVAALEGRWLILQVADGAPSSAARRLLANLFKAAAIETAQPPAFEAFRWPLMDDIPAQTPLEEAREGLRAFIEGRRRRGWQLERLLLFGAHHDLERVLEIAESRSRLLELPAWCGPALDELMASADAKRDLLPLLVDWRKAWHRGASHVDESGRVNDD</sequence>
<feature type="compositionally biased region" description="Low complexity" evidence="1">
    <location>
        <begin position="78"/>
        <end position="97"/>
    </location>
</feature>
<accession>A0ABP9R2N1</accession>
<gene>
    <name evidence="2" type="ORF">GCM10023342_05030</name>
</gene>
<keyword evidence="3" id="KW-1185">Reference proteome</keyword>
<evidence type="ECO:0000313" key="2">
    <source>
        <dbReference type="EMBL" id="GAA5170955.1"/>
    </source>
</evidence>
<evidence type="ECO:0000313" key="3">
    <source>
        <dbReference type="Proteomes" id="UP001500074"/>
    </source>
</evidence>
<dbReference type="RefSeq" id="WP_150113119.1">
    <property type="nucleotide sequence ID" value="NZ_BAABKI010000009.1"/>
</dbReference>